<dbReference type="Pfam" id="PF13432">
    <property type="entry name" value="TPR_16"/>
    <property type="match status" value="2"/>
</dbReference>
<dbReference type="Proteomes" id="UP000752013">
    <property type="component" value="Unassembled WGS sequence"/>
</dbReference>
<feature type="repeat" description="TPR" evidence="1">
    <location>
        <begin position="228"/>
        <end position="261"/>
    </location>
</feature>
<comment type="caution">
    <text evidence="2">The sequence shown here is derived from an EMBL/GenBank/DDBJ whole genome shotgun (WGS) entry which is preliminary data.</text>
</comment>
<reference evidence="2" key="1">
    <citation type="submission" date="2020-03" db="EMBL/GenBank/DDBJ databases">
        <title>Spirochaetal bacteria isolated from arthropods constitute a novel genus Entomospira genus novum within the order Spirochaetales.</title>
        <authorList>
            <person name="Grana-Miraglia L."/>
            <person name="Sikutova S."/>
            <person name="Fingerle V."/>
            <person name="Sing A."/>
            <person name="Castillo-Ramirez S."/>
            <person name="Margos G."/>
            <person name="Rudolf I."/>
        </authorList>
    </citation>
    <scope>NUCLEOTIDE SEQUENCE</scope>
    <source>
        <strain evidence="2">BR208</strain>
    </source>
</reference>
<protein>
    <submittedName>
        <fullName evidence="2">Tetratricopeptide repeat protein</fullName>
    </submittedName>
</protein>
<dbReference type="Gene3D" id="1.25.40.10">
    <property type="entry name" value="Tetratricopeptide repeat domain"/>
    <property type="match status" value="2"/>
</dbReference>
<evidence type="ECO:0000256" key="1">
    <source>
        <dbReference type="PROSITE-ProRule" id="PRU00339"/>
    </source>
</evidence>
<dbReference type="EMBL" id="JAATLK010000001">
    <property type="protein sequence ID" value="NIZ46979.1"/>
    <property type="molecule type" value="Genomic_DNA"/>
</dbReference>
<feature type="repeat" description="TPR" evidence="1">
    <location>
        <begin position="191"/>
        <end position="224"/>
    </location>
</feature>
<evidence type="ECO:0000313" key="3">
    <source>
        <dbReference type="Proteomes" id="UP000752013"/>
    </source>
</evidence>
<dbReference type="InterPro" id="IPR011990">
    <property type="entry name" value="TPR-like_helical_dom_sf"/>
</dbReference>
<keyword evidence="1" id="KW-0802">TPR repeat</keyword>
<evidence type="ECO:0000313" key="2">
    <source>
        <dbReference type="EMBL" id="NIZ46979.1"/>
    </source>
</evidence>
<gene>
    <name evidence="2" type="ORF">HCT46_03500</name>
</gene>
<organism evidence="2 3">
    <name type="scientific">Entomospira nematocerorum</name>
    <dbReference type="NCBI Taxonomy" id="2719987"/>
    <lineage>
        <taxon>Bacteria</taxon>
        <taxon>Pseudomonadati</taxon>
        <taxon>Spirochaetota</taxon>
        <taxon>Spirochaetia</taxon>
        <taxon>Spirochaetales</taxon>
        <taxon>Spirochaetaceae</taxon>
        <taxon>Entomospira</taxon>
    </lineage>
</organism>
<dbReference type="PANTHER" id="PTHR12558">
    <property type="entry name" value="CELL DIVISION CYCLE 16,23,27"/>
    <property type="match status" value="1"/>
</dbReference>
<name>A0A968GBY9_9SPIO</name>
<proteinExistence type="predicted"/>
<sequence length="304" mass="35344">MRKKISLRVLMMWLVIVLTITILVLAVRAGAVMVRHYVGAMREKEDIVQVFNEGNYLRVLALAEDTLVFNPVDVQARAFAGIASYYLGLYGYEPEEKSEYFRNAIYHLRLALALDDKFVYQAQLHYILALSYTVLDEHYANLSIYHFLQAKALGYESLILEEQLGQAYMRIGESALGIEHLLVATNNERNSDFYILLAEAYALLGKFQEAEREFLRAIALTRDDNTRDRVDIQLAKIYYDMGRLEDARELYVKLIKKYPDNAQAYFILGKIYEEQGRHTQAREYWMQALRLDPQNSEVYARLYG</sequence>
<dbReference type="AlphaFoldDB" id="A0A968GBY9"/>
<dbReference type="SMART" id="SM00028">
    <property type="entry name" value="TPR"/>
    <property type="match status" value="3"/>
</dbReference>
<dbReference type="RefSeq" id="WP_167703416.1">
    <property type="nucleotide sequence ID" value="NZ_CP118168.1"/>
</dbReference>
<dbReference type="PROSITE" id="PS50293">
    <property type="entry name" value="TPR_REGION"/>
    <property type="match status" value="1"/>
</dbReference>
<accession>A0A968GBY9</accession>
<dbReference type="PROSITE" id="PS50005">
    <property type="entry name" value="TPR"/>
    <property type="match status" value="3"/>
</dbReference>
<feature type="repeat" description="TPR" evidence="1">
    <location>
        <begin position="262"/>
        <end position="295"/>
    </location>
</feature>
<keyword evidence="3" id="KW-1185">Reference proteome</keyword>
<dbReference type="InterPro" id="IPR019734">
    <property type="entry name" value="TPR_rpt"/>
</dbReference>
<dbReference type="PANTHER" id="PTHR12558:SF13">
    <property type="entry name" value="CELL DIVISION CYCLE PROTEIN 27 HOMOLOG"/>
    <property type="match status" value="1"/>
</dbReference>
<dbReference type="SUPFAM" id="SSF48452">
    <property type="entry name" value="TPR-like"/>
    <property type="match status" value="2"/>
</dbReference>